<dbReference type="PANTHER" id="PTHR43620">
    <property type="entry name" value="GLYCEROPHOSPHORYL DIESTER PHOSPHODIESTERASE"/>
    <property type="match status" value="1"/>
</dbReference>
<dbReference type="PATRIC" id="fig|1300347.3.peg.289"/>
<keyword evidence="4" id="KW-0319">Glycerol metabolism</keyword>
<evidence type="ECO:0000256" key="2">
    <source>
        <dbReference type="ARBA" id="ARBA00012247"/>
    </source>
</evidence>
<dbReference type="InterPro" id="IPR030395">
    <property type="entry name" value="GP_PDE_dom"/>
</dbReference>
<evidence type="ECO:0000256" key="5">
    <source>
        <dbReference type="ARBA" id="ARBA00022801"/>
    </source>
</evidence>
<dbReference type="GO" id="GO:0006629">
    <property type="term" value="P:lipid metabolic process"/>
    <property type="evidence" value="ECO:0007669"/>
    <property type="project" value="InterPro"/>
</dbReference>
<accession>A0A1A9GGT9</accession>
<sequence>MTLQQHPTLRHPPSLAVTPAVVAHRGASGYLPEHTLAAYRAAIDLGADDIELDLVSTLDGVLLARHEQELSLTTDVAEHPELADRRTTKVVNGREATGWFADDLTLDEVRRLSARERLPELRPGSAAHDGLHPVPTFDEVLTMLAEESAARGRSIGVLVELKDAAWSAARGLSLEQPLVDDLRRHGLDHARSRVSVMSLESAVLRSLAPVLRVPLIQLLDAPVGPAGLAEIERYADGIGARHNLVVRDVAGTMVASPLVRDAHREWLTVHVWTLRAEAAYLPAPYRGQEAHGDLAGYASLLLDLGVDGLITDHPDLVLAARDRDVAPRRGS</sequence>
<evidence type="ECO:0000313" key="9">
    <source>
        <dbReference type="Proteomes" id="UP000077868"/>
    </source>
</evidence>
<dbReference type="Proteomes" id="UP000077868">
    <property type="component" value="Chromosome"/>
</dbReference>
<name>A0A1A9GGT9_9ACTN</name>
<dbReference type="GO" id="GO:0008889">
    <property type="term" value="F:glycerophosphodiester phosphodiesterase activity"/>
    <property type="evidence" value="ECO:0007669"/>
    <property type="project" value="UniProtKB-EC"/>
</dbReference>
<keyword evidence="3" id="KW-0732">Signal</keyword>
<comment type="catalytic activity">
    <reaction evidence="6">
        <text>a sn-glycero-3-phosphodiester + H2O = an alcohol + sn-glycerol 3-phosphate + H(+)</text>
        <dbReference type="Rhea" id="RHEA:12969"/>
        <dbReference type="ChEBI" id="CHEBI:15377"/>
        <dbReference type="ChEBI" id="CHEBI:15378"/>
        <dbReference type="ChEBI" id="CHEBI:30879"/>
        <dbReference type="ChEBI" id="CHEBI:57597"/>
        <dbReference type="ChEBI" id="CHEBI:83408"/>
        <dbReference type="EC" id="3.1.4.46"/>
    </reaction>
</comment>
<protein>
    <recommendedName>
        <fullName evidence="2">glycerophosphodiester phosphodiesterase</fullName>
        <ecNumber evidence="2">3.1.4.46</ecNumber>
    </recommendedName>
</protein>
<feature type="domain" description="GP-PDE" evidence="7">
    <location>
        <begin position="19"/>
        <end position="321"/>
    </location>
</feature>
<dbReference type="Gene3D" id="3.20.20.190">
    <property type="entry name" value="Phosphatidylinositol (PI) phosphodiesterase"/>
    <property type="match status" value="1"/>
</dbReference>
<dbReference type="KEGG" id="ndk:I601_0288"/>
<evidence type="ECO:0000313" key="8">
    <source>
        <dbReference type="EMBL" id="ANH36741.1"/>
    </source>
</evidence>
<dbReference type="EMBL" id="CP015079">
    <property type="protein sequence ID" value="ANH36741.1"/>
    <property type="molecule type" value="Genomic_DNA"/>
</dbReference>
<keyword evidence="5 8" id="KW-0378">Hydrolase</keyword>
<dbReference type="RefSeq" id="WP_068105473.1">
    <property type="nucleotide sequence ID" value="NZ_CP015079.1"/>
</dbReference>
<comment type="similarity">
    <text evidence="1">Belongs to the glycerophosphoryl diester phosphodiesterase family.</text>
</comment>
<gene>
    <name evidence="8" type="primary">glpQ</name>
    <name evidence="8" type="ORF">I601_0288</name>
</gene>
<dbReference type="STRING" id="1300347.I601_0288"/>
<dbReference type="AlphaFoldDB" id="A0A1A9GGT9"/>
<organism evidence="8 9">
    <name type="scientific">Nocardioides dokdonensis FR1436</name>
    <dbReference type="NCBI Taxonomy" id="1300347"/>
    <lineage>
        <taxon>Bacteria</taxon>
        <taxon>Bacillati</taxon>
        <taxon>Actinomycetota</taxon>
        <taxon>Actinomycetes</taxon>
        <taxon>Propionibacteriales</taxon>
        <taxon>Nocardioidaceae</taxon>
        <taxon>Nocardioides</taxon>
    </lineage>
</organism>
<dbReference type="GO" id="GO:0006071">
    <property type="term" value="P:glycerol metabolic process"/>
    <property type="evidence" value="ECO:0007669"/>
    <property type="project" value="UniProtKB-KW"/>
</dbReference>
<evidence type="ECO:0000256" key="6">
    <source>
        <dbReference type="ARBA" id="ARBA00047512"/>
    </source>
</evidence>
<dbReference type="SUPFAM" id="SSF51695">
    <property type="entry name" value="PLC-like phosphodiesterases"/>
    <property type="match status" value="1"/>
</dbReference>
<dbReference type="EC" id="3.1.4.46" evidence="2"/>
<dbReference type="PANTHER" id="PTHR43620:SF7">
    <property type="entry name" value="GLYCEROPHOSPHODIESTER PHOSPHODIESTERASE GDPD5-RELATED"/>
    <property type="match status" value="1"/>
</dbReference>
<dbReference type="GO" id="GO:0042597">
    <property type="term" value="C:periplasmic space"/>
    <property type="evidence" value="ECO:0007669"/>
    <property type="project" value="TreeGrafter"/>
</dbReference>
<keyword evidence="9" id="KW-1185">Reference proteome</keyword>
<proteinExistence type="inferred from homology"/>
<evidence type="ECO:0000256" key="3">
    <source>
        <dbReference type="ARBA" id="ARBA00022729"/>
    </source>
</evidence>
<dbReference type="Pfam" id="PF03009">
    <property type="entry name" value="GDPD"/>
    <property type="match status" value="1"/>
</dbReference>
<dbReference type="InterPro" id="IPR017946">
    <property type="entry name" value="PLC-like_Pdiesterase_TIM-brl"/>
</dbReference>
<evidence type="ECO:0000256" key="1">
    <source>
        <dbReference type="ARBA" id="ARBA00007277"/>
    </source>
</evidence>
<evidence type="ECO:0000256" key="4">
    <source>
        <dbReference type="ARBA" id="ARBA00022798"/>
    </source>
</evidence>
<evidence type="ECO:0000259" key="7">
    <source>
        <dbReference type="PROSITE" id="PS51704"/>
    </source>
</evidence>
<reference evidence="8 9" key="1">
    <citation type="submission" date="2016-03" db="EMBL/GenBank/DDBJ databases">
        <title>Complete genome sequence of a soil Actinobacterium, Nocardioides dokdonensis FR1436.</title>
        <authorList>
            <person name="Kwon S.-K."/>
            <person name="Kim K."/>
            <person name="Kim J.F."/>
        </authorList>
    </citation>
    <scope>NUCLEOTIDE SEQUENCE [LARGE SCALE GENOMIC DNA]</scope>
    <source>
        <strain evidence="8 9">FR1436</strain>
    </source>
</reference>
<dbReference type="PROSITE" id="PS51704">
    <property type="entry name" value="GP_PDE"/>
    <property type="match status" value="1"/>
</dbReference>